<evidence type="ECO:0000313" key="5">
    <source>
        <dbReference type="Proteomes" id="UP000199582"/>
    </source>
</evidence>
<accession>A0A1H7G9J2</accession>
<feature type="coiled-coil region" evidence="1">
    <location>
        <begin position="593"/>
        <end position="620"/>
    </location>
</feature>
<evidence type="ECO:0000259" key="3">
    <source>
        <dbReference type="Pfam" id="PF09718"/>
    </source>
</evidence>
<gene>
    <name evidence="4" type="ORF">SAMN05443999_101258</name>
</gene>
<dbReference type="RefSeq" id="WP_093030814.1">
    <property type="nucleotide sequence ID" value="NZ_FOAG01000001.1"/>
</dbReference>
<dbReference type="OrthoDB" id="7311517at2"/>
<reference evidence="4 5" key="1">
    <citation type="submission" date="2016-10" db="EMBL/GenBank/DDBJ databases">
        <authorList>
            <person name="de Groot N.N."/>
        </authorList>
    </citation>
    <scope>NUCLEOTIDE SEQUENCE [LARGE SCALE GENOMIC DNA]</scope>
    <source>
        <strain evidence="4 5">DSM 100674</strain>
    </source>
</reference>
<evidence type="ECO:0000256" key="2">
    <source>
        <dbReference type="SAM" id="MobiDB-lite"/>
    </source>
</evidence>
<dbReference type="AlphaFoldDB" id="A0A1H7G9J2"/>
<organism evidence="4 5">
    <name type="scientific">Roseovarius azorensis</name>
    <dbReference type="NCBI Taxonomy" id="1287727"/>
    <lineage>
        <taxon>Bacteria</taxon>
        <taxon>Pseudomonadati</taxon>
        <taxon>Pseudomonadota</taxon>
        <taxon>Alphaproteobacteria</taxon>
        <taxon>Rhodobacterales</taxon>
        <taxon>Roseobacteraceae</taxon>
        <taxon>Roseovarius</taxon>
    </lineage>
</organism>
<keyword evidence="1" id="KW-0175">Coiled coil</keyword>
<feature type="domain" description="Bacteriophage tail tape measure C-terminal" evidence="3">
    <location>
        <begin position="766"/>
        <end position="834"/>
    </location>
</feature>
<dbReference type="Proteomes" id="UP000199582">
    <property type="component" value="Unassembled WGS sequence"/>
</dbReference>
<keyword evidence="5" id="KW-1185">Reference proteome</keyword>
<proteinExistence type="predicted"/>
<feature type="coiled-coil region" evidence="1">
    <location>
        <begin position="514"/>
        <end position="547"/>
    </location>
</feature>
<dbReference type="STRING" id="1287727.SAMN05443999_101258"/>
<name>A0A1H7G9J2_9RHOB</name>
<evidence type="ECO:0000256" key="1">
    <source>
        <dbReference type="SAM" id="Coils"/>
    </source>
</evidence>
<dbReference type="EMBL" id="FOAG01000001">
    <property type="protein sequence ID" value="SEK34724.1"/>
    <property type="molecule type" value="Genomic_DNA"/>
</dbReference>
<dbReference type="Pfam" id="PF09718">
    <property type="entry name" value="Tape_meas_lam_C"/>
    <property type="match status" value="1"/>
</dbReference>
<sequence>MMLVSAKLTADEKEMVEALRRARAEMEKVRGTTRTAGQSAREAATGTGQLARAQRDGAEASARARRETERSTTAQGRATQAGDRLARSQARTRTETLRATAATQAFSGAMTNAAASAALINGPLGGVASRFSTIASLTGRMNIAAVGAIVGLSGLTLAAARGISTFTDYERQQLTLQGALNATGFAAGRTADQINATARRIAVDTLASEGEVRRAATVLLTFRSIAGETFDRTLELSQDLAASGFGTLEGNAVQLGKALEDPITGLSALTRVGVSFSTTQKEMIRDFAETGRVAEAQRLILEAIAQQVGGTGVAAGGGLAGGFDLLGVNVNRFFEIIGQRLNDGSRLSEFLLLVGRGVGTLNDLLDETPAGGAGGRDVVAEQARLLALEERRAEVARRLAEETARPGGEFSLLAATLTADLDRLDAEIAALDTRVAGLIDTSRDAADEAAEAARKSADEQKKIAEERIAGVIAETEREIEAARLSELANAQRAAQLKAGVAADSEAGQAIAAKVAELFAEREATESARQATEERTRAEARARETVEELLESLRGELDVMRTSDPVLREMIRLRGNLTAATDQERAAVENLISVKRVEAALGNSQTELDRLRERVAAARDRAQAEAAFGKGAARGAERDAFLLAAAEERRLRSAGLDGPELAAQVARIRAEALAALQDAPDAFFSSGRGGKVKKEVDILAKAFEEFGQRFGGTLEFQQRQIEAWRVKTIEQLRAAGFGHQQYADMVDAIARDRLKDAYAEDLQNRDDWQAGVERGLNEVFGAQLSMADIAEDTVKAAFSGMEDAFVSLAKTGKIETADLVDFALRQFFRLAAAAATGNLGSAGGGIFGNLLSSIFGGGSTTQLSTRLAGFPSVTNSSGSIVLPQFHDGGAVRDGGTLRRVPLALFDGAPRLHRGGLLPGEVPAILEEDERVLTLAQQQSTAATIQGLAQLAAAPRGAPAGSPQPPVINLNVIGAPGEPQITARQNGDALDIDLIFNDIEGRLARNTAQGRGLAPAIAGRFNLRGGI</sequence>
<evidence type="ECO:0000313" key="4">
    <source>
        <dbReference type="EMBL" id="SEK34724.1"/>
    </source>
</evidence>
<protein>
    <submittedName>
        <fullName evidence="4">Phage tail tape measure protein, lambda family</fullName>
    </submittedName>
</protein>
<feature type="coiled-coil region" evidence="1">
    <location>
        <begin position="385"/>
        <end position="467"/>
    </location>
</feature>
<feature type="region of interest" description="Disordered" evidence="2">
    <location>
        <begin position="26"/>
        <end position="94"/>
    </location>
</feature>
<dbReference type="InterPro" id="IPR006431">
    <property type="entry name" value="Phage_tape_meas_C"/>
</dbReference>
<feature type="compositionally biased region" description="Basic and acidic residues" evidence="2">
    <location>
        <begin position="53"/>
        <end position="70"/>
    </location>
</feature>